<proteinExistence type="predicted"/>
<feature type="region of interest" description="Disordered" evidence="1">
    <location>
        <begin position="136"/>
        <end position="228"/>
    </location>
</feature>
<sequence>MATSTESGNSSARPMIGVTPLFAVVGVTDLAVQQVRAAAAAAASRRQQFRSDIEARLAGVEKRVNAIDPKLLRTQAEAVYEELASRGRTLVDRVYTQADTQALRTQAGYTLSRGKAAVTVARRAADDTASAIRGTLSTGRAETAEPAGQPAASAGTLNQDAIDRAVAVGDGGDKAVTRPRTAAKKPTTTVRKNAAATKVAAKGAGTSARKTAGTGTRAAKSAAKKVGD</sequence>
<evidence type="ECO:0008006" key="4">
    <source>
        <dbReference type="Google" id="ProtNLM"/>
    </source>
</evidence>
<dbReference type="RefSeq" id="WP_214153757.1">
    <property type="nucleotide sequence ID" value="NZ_JAHBAY010000001.1"/>
</dbReference>
<feature type="compositionally biased region" description="Low complexity" evidence="1">
    <location>
        <begin position="187"/>
        <end position="221"/>
    </location>
</feature>
<comment type="caution">
    <text evidence="2">The sequence shown here is derived from an EMBL/GenBank/DDBJ whole genome shotgun (WGS) entry which is preliminary data.</text>
</comment>
<evidence type="ECO:0000313" key="2">
    <source>
        <dbReference type="EMBL" id="MBT0767657.1"/>
    </source>
</evidence>
<evidence type="ECO:0000256" key="1">
    <source>
        <dbReference type="SAM" id="MobiDB-lite"/>
    </source>
</evidence>
<evidence type="ECO:0000313" key="3">
    <source>
        <dbReference type="Proteomes" id="UP001197247"/>
    </source>
</evidence>
<dbReference type="EMBL" id="JAHBAY010000001">
    <property type="protein sequence ID" value="MBT0767657.1"/>
    <property type="molecule type" value="Genomic_DNA"/>
</dbReference>
<gene>
    <name evidence="2" type="ORF">KIH74_01890</name>
</gene>
<keyword evidence="3" id="KW-1185">Reference proteome</keyword>
<reference evidence="2 3" key="1">
    <citation type="submission" date="2021-05" db="EMBL/GenBank/DDBJ databases">
        <title>Kineosporia and Streptomyces sp. nov. two new marine actinobacteria isolated from Coral.</title>
        <authorList>
            <person name="Buangrab K."/>
            <person name="Sutthacheep M."/>
            <person name="Yeemin T."/>
            <person name="Harunari E."/>
            <person name="Igarashi Y."/>
            <person name="Kanchanasin P."/>
            <person name="Tanasupawat S."/>
            <person name="Phongsopitanun W."/>
        </authorList>
    </citation>
    <scope>NUCLEOTIDE SEQUENCE [LARGE SCALE GENOMIC DNA]</scope>
    <source>
        <strain evidence="2 3">J2-2</strain>
    </source>
</reference>
<dbReference type="Proteomes" id="UP001197247">
    <property type="component" value="Unassembled WGS sequence"/>
</dbReference>
<accession>A0ABS5T9D8</accession>
<protein>
    <recommendedName>
        <fullName evidence="4">Heparin binding hemagglutinin HbhA</fullName>
    </recommendedName>
</protein>
<name>A0ABS5T9D8_9ACTN</name>
<organism evidence="2 3">
    <name type="scientific">Kineosporia corallincola</name>
    <dbReference type="NCBI Taxonomy" id="2835133"/>
    <lineage>
        <taxon>Bacteria</taxon>
        <taxon>Bacillati</taxon>
        <taxon>Actinomycetota</taxon>
        <taxon>Actinomycetes</taxon>
        <taxon>Kineosporiales</taxon>
        <taxon>Kineosporiaceae</taxon>
        <taxon>Kineosporia</taxon>
    </lineage>
</organism>